<protein>
    <recommendedName>
        <fullName evidence="6">Myotubularin phosphatase domain-containing protein</fullName>
    </recommendedName>
</protein>
<dbReference type="Gene3D" id="2.30.29.30">
    <property type="entry name" value="Pleckstrin-homology domain (PH domain)/Phosphotyrosine-binding domain (PTB)"/>
    <property type="match status" value="1"/>
</dbReference>
<dbReference type="SUPFAM" id="SSF52799">
    <property type="entry name" value="(Phosphotyrosine protein) phosphatases II"/>
    <property type="match status" value="2"/>
</dbReference>
<gene>
    <name evidence="7" type="ORF">DKX38_016564</name>
</gene>
<dbReference type="InterPro" id="IPR011993">
    <property type="entry name" value="PH-like_dom_sf"/>
</dbReference>
<evidence type="ECO:0000256" key="2">
    <source>
        <dbReference type="PIRSR" id="PIRSR630564-1"/>
    </source>
</evidence>
<dbReference type="InterPro" id="IPR010569">
    <property type="entry name" value="Myotubularin-like_Pase_dom"/>
</dbReference>
<name>A0A5N5L9V9_9ROSI</name>
<proteinExistence type="inferred from homology"/>
<evidence type="ECO:0000256" key="1">
    <source>
        <dbReference type="ARBA" id="ARBA00007471"/>
    </source>
</evidence>
<feature type="coiled-coil region" evidence="4">
    <location>
        <begin position="752"/>
        <end position="793"/>
    </location>
</feature>
<dbReference type="GO" id="GO:0046856">
    <property type="term" value="P:phosphatidylinositol dephosphorylation"/>
    <property type="evidence" value="ECO:0007669"/>
    <property type="project" value="TreeGrafter"/>
</dbReference>
<dbReference type="InterPro" id="IPR004182">
    <property type="entry name" value="GRAM"/>
</dbReference>
<evidence type="ECO:0000256" key="4">
    <source>
        <dbReference type="SAM" id="Coils"/>
    </source>
</evidence>
<dbReference type="PANTHER" id="PTHR10807:SF8">
    <property type="entry name" value="PHOSPHATIDYLINOSITOL-3-PHOSPHATE PHOSPHATASE"/>
    <property type="match status" value="1"/>
</dbReference>
<evidence type="ECO:0000313" key="8">
    <source>
        <dbReference type="Proteomes" id="UP000326939"/>
    </source>
</evidence>
<keyword evidence="8" id="KW-1185">Reference proteome</keyword>
<dbReference type="SUPFAM" id="SSF50729">
    <property type="entry name" value="PH domain-like"/>
    <property type="match status" value="1"/>
</dbReference>
<keyword evidence="4" id="KW-0175">Coiled coil</keyword>
<evidence type="ECO:0000256" key="5">
    <source>
        <dbReference type="SAM" id="MobiDB-lite"/>
    </source>
</evidence>
<evidence type="ECO:0000259" key="6">
    <source>
        <dbReference type="PROSITE" id="PS51339"/>
    </source>
</evidence>
<feature type="compositionally biased region" description="Low complexity" evidence="5">
    <location>
        <begin position="577"/>
        <end position="598"/>
    </location>
</feature>
<comment type="caution">
    <text evidence="7">The sequence shown here is derived from an EMBL/GenBank/DDBJ whole genome shotgun (WGS) entry which is preliminary data.</text>
</comment>
<dbReference type="GO" id="GO:0106018">
    <property type="term" value="F:phosphatidylinositol-3,5-bisphosphate phosphatase activity"/>
    <property type="evidence" value="ECO:0007669"/>
    <property type="project" value="TreeGrafter"/>
</dbReference>
<dbReference type="SMART" id="SM00568">
    <property type="entry name" value="GRAM"/>
    <property type="match status" value="1"/>
</dbReference>
<dbReference type="PANTHER" id="PTHR10807">
    <property type="entry name" value="MYOTUBULARIN-RELATED"/>
    <property type="match status" value="1"/>
</dbReference>
<feature type="region of interest" description="Disordered" evidence="5">
    <location>
        <begin position="557"/>
        <end position="598"/>
    </location>
</feature>
<dbReference type="EMBL" id="VDCV01000010">
    <property type="protein sequence ID" value="KAB5539031.1"/>
    <property type="molecule type" value="Genomic_DNA"/>
</dbReference>
<feature type="compositionally biased region" description="Polar residues" evidence="5">
    <location>
        <begin position="559"/>
        <end position="576"/>
    </location>
</feature>
<comment type="similarity">
    <text evidence="1">Belongs to the protein-tyrosine phosphatase family. Non-receptor class myotubularin subfamily.</text>
</comment>
<dbReference type="Pfam" id="PF06602">
    <property type="entry name" value="Myotub-related"/>
    <property type="match status" value="2"/>
</dbReference>
<accession>A0A5N5L9V9</accession>
<feature type="active site" description="Phosphocysteine intermediate" evidence="2">
    <location>
        <position position="463"/>
    </location>
</feature>
<evidence type="ECO:0000313" key="7">
    <source>
        <dbReference type="EMBL" id="KAB5539031.1"/>
    </source>
</evidence>
<dbReference type="GO" id="GO:0005737">
    <property type="term" value="C:cytoplasm"/>
    <property type="evidence" value="ECO:0007669"/>
    <property type="project" value="TreeGrafter"/>
</dbReference>
<dbReference type="GO" id="GO:0004438">
    <property type="term" value="F:phosphatidylinositol-3-phosphate phosphatase activity"/>
    <property type="evidence" value="ECO:0007669"/>
    <property type="project" value="TreeGrafter"/>
</dbReference>
<dbReference type="InterPro" id="IPR030564">
    <property type="entry name" value="Myotubularin"/>
</dbReference>
<feature type="domain" description="Myotubularin phosphatase" evidence="6">
    <location>
        <begin position="200"/>
        <end position="734"/>
    </location>
</feature>
<evidence type="ECO:0000256" key="3">
    <source>
        <dbReference type="PIRSR" id="PIRSR630564-2"/>
    </source>
</evidence>
<sequence length="1075" mass="118969">MSAPPRSTSLSDSSSELEQLESTGSWDGALDWFKLEVQHPGSRSVLHHANYKFLLEAERVIVEGHGVVLINTDEAGTLIVTNFRLIFLSEETENIVALGTIPLATIEKFSKMVVKNQPAPRQSEKTPSQRLLQVIGRDMRIIVFGFRPKTQQRRAIYDGLLMCTKPSRLWDLYAFSCGPSKFTNANPKVRLLNECFRLLGKGFCSASIDMIDKGSYTLSNELWRISNVNSNYIMCPSYPFALIVPKSISDEELVHASSFRSKGRLPVVSWCHPGTGAVLARSSQPLVGLMMNMRSNTDEKLVAALCSQPDGYKKGRRVPVRVLSENCLEKRNVFLRKLYIADARPRKNALANVAMGGGSESPSHYFQSEVVFFGIDNIHAMRESLFRLRDYLDTHGSTSSDGTLSLLRHGGWTWGGGNLSSMSASVATLGDSGWLIHVQSVLAGSAWIAARVALESASVLVHCRKPGSHCPADHGFIYELGESSAYYQTPGPHFFCIAEFLSFILLSSDGWDRTSQLISLANLLLDPYYRTCTGFQALIEKDWLAFGHPFEERMGMPTVSGSSDTSLDLSRQSSVGSFPSSPMRQSSGSSAPQAPSSSHAQNQYSPIFLQWIDCVSQLLRMYPFAFEFSSAFLVELLDSVLSCRFGNFFCNRLDENLVPVEDRPRGNFMHNEKERQLAGVSESCGCLWAYLAGLRSSEGRSHVHYNLFYSPLKHNGPLLPPAAALAPTLWPQFHLRWACPSEAQAGELEAQCRNMSLKFSELQKAKEGAEKKAEETTNAMESLSAELQNEKRLSSNAMTLAKRANKECAAIKRAIQSLGCKLHFAGGDTPVDIETNPMGMTKRESDGIVQHQYNSDLSISISVVADDVVSDNPLSGVCDAICPLRSRDGGCRWPEAGCAQSCSQFIGVKANYDAIDSLSIYETYFDSVKSREIESKEKFRIYDCSQATQASEPSDFEIGIVHTEDIEFSIQSLLVGSFFGNKTDKQAIGDAVKGSIRKFDISRNLFTNHHHLPLQVRPYESCPPRLDLNAKWGCRCQSPKAFALVLIIRLRTGPDSLNASICCHIEPAQVFQMLA</sequence>
<dbReference type="AlphaFoldDB" id="A0A5N5L9V9"/>
<reference evidence="8" key="1">
    <citation type="journal article" date="2019" name="Gigascience">
        <title>De novo genome assembly of the endangered Acer yangbiense, a plant species with extremely small populations endemic to Yunnan Province, China.</title>
        <authorList>
            <person name="Yang J."/>
            <person name="Wariss H.M."/>
            <person name="Tao L."/>
            <person name="Zhang R."/>
            <person name="Yun Q."/>
            <person name="Hollingsworth P."/>
            <person name="Dao Z."/>
            <person name="Luo G."/>
            <person name="Guo H."/>
            <person name="Ma Y."/>
            <person name="Sun W."/>
        </authorList>
    </citation>
    <scope>NUCLEOTIDE SEQUENCE [LARGE SCALE GENOMIC DNA]</scope>
    <source>
        <strain evidence="8">cv. br00</strain>
    </source>
</reference>
<feature type="binding site" evidence="3">
    <location>
        <begin position="377"/>
        <end position="378"/>
    </location>
    <ligand>
        <name>substrate</name>
    </ligand>
</feature>
<feature type="binding site" evidence="3">
    <location>
        <begin position="463"/>
        <end position="513"/>
    </location>
    <ligand>
        <name>substrate</name>
    </ligand>
</feature>
<organism evidence="7 8">
    <name type="scientific">Salix brachista</name>
    <dbReference type="NCBI Taxonomy" id="2182728"/>
    <lineage>
        <taxon>Eukaryota</taxon>
        <taxon>Viridiplantae</taxon>
        <taxon>Streptophyta</taxon>
        <taxon>Embryophyta</taxon>
        <taxon>Tracheophyta</taxon>
        <taxon>Spermatophyta</taxon>
        <taxon>Magnoliopsida</taxon>
        <taxon>eudicotyledons</taxon>
        <taxon>Gunneridae</taxon>
        <taxon>Pentapetalae</taxon>
        <taxon>rosids</taxon>
        <taxon>fabids</taxon>
        <taxon>Malpighiales</taxon>
        <taxon>Salicaceae</taxon>
        <taxon>Saliceae</taxon>
        <taxon>Salix</taxon>
    </lineage>
</organism>
<dbReference type="InterPro" id="IPR029021">
    <property type="entry name" value="Prot-tyrosine_phosphatase-like"/>
</dbReference>
<dbReference type="PROSITE" id="PS51339">
    <property type="entry name" value="PPASE_MYOTUBULARIN"/>
    <property type="match status" value="1"/>
</dbReference>
<dbReference type="Proteomes" id="UP000326939">
    <property type="component" value="Chromosome 10"/>
</dbReference>